<dbReference type="RefSeq" id="WP_143050508.1">
    <property type="nucleotide sequence ID" value="NZ_FOAA01000025.1"/>
</dbReference>
<proteinExistence type="predicted"/>
<dbReference type="EMBL" id="FOAA01000025">
    <property type="protein sequence ID" value="SEL61903.1"/>
    <property type="molecule type" value="Genomic_DNA"/>
</dbReference>
<dbReference type="Proteomes" id="UP000199256">
    <property type="component" value="Unassembled WGS sequence"/>
</dbReference>
<feature type="region of interest" description="Disordered" evidence="1">
    <location>
        <begin position="1"/>
        <end position="34"/>
    </location>
</feature>
<dbReference type="Gene3D" id="1.10.1220.10">
    <property type="entry name" value="Met repressor-like"/>
    <property type="match status" value="1"/>
</dbReference>
<feature type="compositionally biased region" description="Polar residues" evidence="1">
    <location>
        <begin position="1"/>
        <end position="16"/>
    </location>
</feature>
<accession>A0A1H7RNY8</accession>
<dbReference type="STRING" id="1396821.SAMN05444515_12513"/>
<evidence type="ECO:0000256" key="1">
    <source>
        <dbReference type="SAM" id="MobiDB-lite"/>
    </source>
</evidence>
<gene>
    <name evidence="2" type="ORF">SAMN05444515_12513</name>
</gene>
<dbReference type="AlphaFoldDB" id="A0A1H7RNY8"/>
<dbReference type="InterPro" id="IPR015354">
    <property type="entry name" value="DNA_partition_ParG"/>
</dbReference>
<dbReference type="Pfam" id="PF09274">
    <property type="entry name" value="ParG"/>
    <property type="match status" value="1"/>
</dbReference>
<dbReference type="InterPro" id="IPR013321">
    <property type="entry name" value="Arc_rbn_hlx_hlx"/>
</dbReference>
<organism evidence="2 3">
    <name type="scientific">Ectothiorhodospira marina</name>
    <dbReference type="NCBI Taxonomy" id="1396821"/>
    <lineage>
        <taxon>Bacteria</taxon>
        <taxon>Pseudomonadati</taxon>
        <taxon>Pseudomonadota</taxon>
        <taxon>Gammaproteobacteria</taxon>
        <taxon>Chromatiales</taxon>
        <taxon>Ectothiorhodospiraceae</taxon>
        <taxon>Ectothiorhodospira</taxon>
    </lineage>
</organism>
<dbReference type="OrthoDB" id="1494791at2"/>
<evidence type="ECO:0000313" key="3">
    <source>
        <dbReference type="Proteomes" id="UP000199256"/>
    </source>
</evidence>
<dbReference type="InterPro" id="IPR010985">
    <property type="entry name" value="Ribbon_hlx_hlx"/>
</dbReference>
<name>A0A1H7RNY8_9GAMM</name>
<keyword evidence="3" id="KW-1185">Reference proteome</keyword>
<reference evidence="3" key="1">
    <citation type="submission" date="2016-10" db="EMBL/GenBank/DDBJ databases">
        <authorList>
            <person name="Varghese N."/>
            <person name="Submissions S."/>
        </authorList>
    </citation>
    <scope>NUCLEOTIDE SEQUENCE [LARGE SCALE GENOMIC DNA]</scope>
    <source>
        <strain evidence="3">DSM 241</strain>
    </source>
</reference>
<dbReference type="GO" id="GO:0006355">
    <property type="term" value="P:regulation of DNA-templated transcription"/>
    <property type="evidence" value="ECO:0007669"/>
    <property type="project" value="InterPro"/>
</dbReference>
<sequence length="79" mass="8974">MSTKKVTFTSKPTAKASTPDEWVQDRTGTDQPRMKRLTIDIPEDLHRRLKMDCAANGTKMADVVREMISQKYGKTESSK</sequence>
<dbReference type="SUPFAM" id="SSF47598">
    <property type="entry name" value="Ribbon-helix-helix"/>
    <property type="match status" value="1"/>
</dbReference>
<evidence type="ECO:0000313" key="2">
    <source>
        <dbReference type="EMBL" id="SEL61903.1"/>
    </source>
</evidence>
<protein>
    <submittedName>
        <fullName evidence="2">ParG protein</fullName>
    </submittedName>
</protein>